<dbReference type="OrthoDB" id="7873824at2"/>
<keyword evidence="3" id="KW-1185">Reference proteome</keyword>
<dbReference type="InterPro" id="IPR010664">
    <property type="entry name" value="LipoPS_assembly_LptC-rel"/>
</dbReference>
<keyword evidence="1" id="KW-1133">Transmembrane helix</keyword>
<dbReference type="EMBL" id="LQZT01000019">
    <property type="protein sequence ID" value="OCW57281.1"/>
    <property type="molecule type" value="Genomic_DNA"/>
</dbReference>
<feature type="transmembrane region" description="Helical" evidence="1">
    <location>
        <begin position="38"/>
        <end position="58"/>
    </location>
</feature>
<evidence type="ECO:0000313" key="2">
    <source>
        <dbReference type="EMBL" id="OCW57281.1"/>
    </source>
</evidence>
<sequence length="226" mass="24029">MSVSTFAEVPGSGAYAGRSHAEYRRAVRHSRLVRVLKILLPVLAGLIVLAFVAVSWVGSLGPEGVGIESVSLRDGKIVMQNPVMSGQASDARPYTMQAARAIQDLDTPDVIVLEEIVADLPVADGDKAVLNAASGIYNRTAETLVFDKPFTVSTEAGMRAELKSADIDIAAGEMRTSEPVAVRSGEASVVAQSMEMQDKGRVIVFKDKVRMTINPSALKSKDGVTN</sequence>
<protein>
    <recommendedName>
        <fullName evidence="4">LPS export ABC transporter periplasmic protein LptC</fullName>
    </recommendedName>
</protein>
<proteinExistence type="predicted"/>
<dbReference type="STRING" id="1480615.AWJ14_16085"/>
<reference evidence="2 3" key="1">
    <citation type="submission" date="2015-12" db="EMBL/GenBank/DDBJ databases">
        <authorList>
            <person name="Shamseldin A."/>
            <person name="Moawad H."/>
            <person name="Abd El-Rahim W.M."/>
            <person name="Sadowsky M.J."/>
        </authorList>
    </citation>
    <scope>NUCLEOTIDE SEQUENCE [LARGE SCALE GENOMIC DNA]</scope>
    <source>
        <strain evidence="2 3">JC234</strain>
    </source>
</reference>
<dbReference type="Pfam" id="PF06835">
    <property type="entry name" value="LptC"/>
    <property type="match status" value="1"/>
</dbReference>
<dbReference type="Proteomes" id="UP000094795">
    <property type="component" value="Unassembled WGS sequence"/>
</dbReference>
<evidence type="ECO:0000256" key="1">
    <source>
        <dbReference type="SAM" id="Phobius"/>
    </source>
</evidence>
<organism evidence="2 3">
    <name type="scientific">Hoeflea olei</name>
    <dbReference type="NCBI Taxonomy" id="1480615"/>
    <lineage>
        <taxon>Bacteria</taxon>
        <taxon>Pseudomonadati</taxon>
        <taxon>Pseudomonadota</taxon>
        <taxon>Alphaproteobacteria</taxon>
        <taxon>Hyphomicrobiales</taxon>
        <taxon>Rhizobiaceae</taxon>
        <taxon>Hoeflea</taxon>
    </lineage>
</organism>
<keyword evidence="1" id="KW-0472">Membrane</keyword>
<evidence type="ECO:0008006" key="4">
    <source>
        <dbReference type="Google" id="ProtNLM"/>
    </source>
</evidence>
<evidence type="ECO:0000313" key="3">
    <source>
        <dbReference type="Proteomes" id="UP000094795"/>
    </source>
</evidence>
<accession>A0A1C1YUN8</accession>
<dbReference type="RefSeq" id="WP_066179588.1">
    <property type="nucleotide sequence ID" value="NZ_LQZT01000019.1"/>
</dbReference>
<dbReference type="AlphaFoldDB" id="A0A1C1YUN8"/>
<keyword evidence="1" id="KW-0812">Transmembrane</keyword>
<comment type="caution">
    <text evidence="2">The sequence shown here is derived from an EMBL/GenBank/DDBJ whole genome shotgun (WGS) entry which is preliminary data.</text>
</comment>
<gene>
    <name evidence="2" type="ORF">AWJ14_16085</name>
</gene>
<name>A0A1C1YUN8_9HYPH</name>